<dbReference type="Proteomes" id="UP001162780">
    <property type="component" value="Chromosome"/>
</dbReference>
<feature type="transmembrane region" description="Helical" evidence="1">
    <location>
        <begin position="38"/>
        <end position="62"/>
    </location>
</feature>
<keyword evidence="1" id="KW-1133">Transmembrane helix</keyword>
<organism evidence="3 4">
    <name type="scientific">Methylomonas rapida</name>
    <dbReference type="NCBI Taxonomy" id="2963939"/>
    <lineage>
        <taxon>Bacteria</taxon>
        <taxon>Pseudomonadati</taxon>
        <taxon>Pseudomonadota</taxon>
        <taxon>Gammaproteobacteria</taxon>
        <taxon>Methylococcales</taxon>
        <taxon>Methylococcaceae</taxon>
        <taxon>Methylomonas</taxon>
    </lineage>
</organism>
<gene>
    <name evidence="3" type="ORF">NM686_010300</name>
</gene>
<evidence type="ECO:0000313" key="4">
    <source>
        <dbReference type="Proteomes" id="UP001162780"/>
    </source>
</evidence>
<evidence type="ECO:0000256" key="2">
    <source>
        <dbReference type="SAM" id="SignalP"/>
    </source>
</evidence>
<accession>A0ABY7GQU0</accession>
<proteinExistence type="predicted"/>
<keyword evidence="4" id="KW-1185">Reference proteome</keyword>
<keyword evidence="1" id="KW-0812">Transmembrane</keyword>
<dbReference type="RefSeq" id="WP_255187790.1">
    <property type="nucleotide sequence ID" value="NZ_CP113517.1"/>
</dbReference>
<evidence type="ECO:0000256" key="1">
    <source>
        <dbReference type="SAM" id="Phobius"/>
    </source>
</evidence>
<protein>
    <submittedName>
        <fullName evidence="3">Uncharacterized protein</fullName>
    </submittedName>
</protein>
<reference evidence="3" key="1">
    <citation type="submission" date="2022-11" db="EMBL/GenBank/DDBJ databases">
        <title>Methylomonas rapida sp. nov., Carotenoid-Producing Obligate Methanotrophs with High Growth Characteristics and Biotechnological Potential.</title>
        <authorList>
            <person name="Tikhonova E.N."/>
            <person name="Suleimanov R.Z."/>
            <person name="Miroshnikov K."/>
            <person name="Oshkin I.Y."/>
            <person name="Belova S.E."/>
            <person name="Danilova O.V."/>
            <person name="Ashikhmin A."/>
            <person name="Konopkin A."/>
            <person name="But S.Y."/>
            <person name="Khmelenina V.N."/>
            <person name="Kuznetsov N."/>
            <person name="Pimenov N.V."/>
            <person name="Dedysh S.N."/>
        </authorList>
    </citation>
    <scope>NUCLEOTIDE SEQUENCE</scope>
    <source>
        <strain evidence="3">MP1</strain>
    </source>
</reference>
<sequence length="105" mass="11394">MNKKIKALISASLLSLSLQTNANDRVDLADIYADVLLYRPIGLAMTIAGSVIFAAISPMLAIAELNPSNQAFADAKNGLVITPYDFTFNRPLGVLRPGPDEYQKR</sequence>
<evidence type="ECO:0000313" key="3">
    <source>
        <dbReference type="EMBL" id="WAR46877.1"/>
    </source>
</evidence>
<keyword evidence="1" id="KW-0472">Membrane</keyword>
<feature type="signal peptide" evidence="2">
    <location>
        <begin position="1"/>
        <end position="22"/>
    </location>
</feature>
<dbReference type="EMBL" id="CP113517">
    <property type="protein sequence ID" value="WAR46877.1"/>
    <property type="molecule type" value="Genomic_DNA"/>
</dbReference>
<keyword evidence="2" id="KW-0732">Signal</keyword>
<feature type="chain" id="PRO_5046762115" evidence="2">
    <location>
        <begin position="23"/>
        <end position="105"/>
    </location>
</feature>
<name>A0ABY7GQU0_9GAMM</name>